<dbReference type="Proteomes" id="UP000316437">
    <property type="component" value="Unassembled WGS sequence"/>
</dbReference>
<evidence type="ECO:0000313" key="2">
    <source>
        <dbReference type="Proteomes" id="UP000316437"/>
    </source>
</evidence>
<name>A0A543EKF7_9FLAO</name>
<comment type="caution">
    <text evidence="1">The sequence shown here is derived from an EMBL/GenBank/DDBJ whole genome shotgun (WGS) entry which is preliminary data.</text>
</comment>
<dbReference type="InterPro" id="IPR058074">
    <property type="entry name" value="Bacteriocin-like"/>
</dbReference>
<organism evidence="1 2">
    <name type="scientific">Chryseobacterium aquifrigidense</name>
    <dbReference type="NCBI Taxonomy" id="558021"/>
    <lineage>
        <taxon>Bacteria</taxon>
        <taxon>Pseudomonadati</taxon>
        <taxon>Bacteroidota</taxon>
        <taxon>Flavobacteriia</taxon>
        <taxon>Flavobacteriales</taxon>
        <taxon>Weeksellaceae</taxon>
        <taxon>Chryseobacterium group</taxon>
        <taxon>Chryseobacterium</taxon>
    </lineage>
</organism>
<dbReference type="AlphaFoldDB" id="A0A543EKF7"/>
<dbReference type="NCBIfam" id="NF047798">
    <property type="entry name" value="leader_Chryseo"/>
    <property type="match status" value="1"/>
</dbReference>
<dbReference type="EMBL" id="VFPD01000001">
    <property type="protein sequence ID" value="TQM22053.1"/>
    <property type="molecule type" value="Genomic_DNA"/>
</dbReference>
<reference evidence="1 2" key="1">
    <citation type="submission" date="2019-06" db="EMBL/GenBank/DDBJ databases">
        <title>Sorghum-associated microbial communities from plants grown in Nebraska, USA.</title>
        <authorList>
            <person name="Schachtman D."/>
        </authorList>
    </citation>
    <scope>NUCLEOTIDE SEQUENCE [LARGE SCALE GENOMIC DNA]</scope>
    <source>
        <strain evidence="1 2">110</strain>
    </source>
</reference>
<protein>
    <submittedName>
        <fullName evidence="1">Uncharacterized protein</fullName>
    </submittedName>
</protein>
<proteinExistence type="predicted"/>
<accession>A0A543EKF7</accession>
<keyword evidence="2" id="KW-1185">Reference proteome</keyword>
<gene>
    <name evidence="1" type="ORF">FB551_1758</name>
</gene>
<sequence length="89" mass="10132">MMFRVIFFYIFIMLITNKQNNMRNLRKISRTEMKSVQGGIVKGMVRCKDADTCAVRWGWGTGFSSNCAEFDIICGEPPVIDPCEIQACV</sequence>
<evidence type="ECO:0000313" key="1">
    <source>
        <dbReference type="EMBL" id="TQM22053.1"/>
    </source>
</evidence>